<reference evidence="1" key="1">
    <citation type="submission" date="2023-05" db="EMBL/GenBank/DDBJ databases">
        <title>Genome and transcriptome analyses reveal genes involved in the formation of fine ridges on petal epidermal cells in Hibiscus trionum.</title>
        <authorList>
            <person name="Koshimizu S."/>
            <person name="Masuda S."/>
            <person name="Ishii T."/>
            <person name="Shirasu K."/>
            <person name="Hoshino A."/>
            <person name="Arita M."/>
        </authorList>
    </citation>
    <scope>NUCLEOTIDE SEQUENCE</scope>
    <source>
        <strain evidence="1">Hamamatsu line</strain>
    </source>
</reference>
<dbReference type="Proteomes" id="UP001165190">
    <property type="component" value="Unassembled WGS sequence"/>
</dbReference>
<accession>A0A9W7GUJ1</accession>
<organism evidence="1 2">
    <name type="scientific">Hibiscus trionum</name>
    <name type="common">Flower of an hour</name>
    <dbReference type="NCBI Taxonomy" id="183268"/>
    <lineage>
        <taxon>Eukaryota</taxon>
        <taxon>Viridiplantae</taxon>
        <taxon>Streptophyta</taxon>
        <taxon>Embryophyta</taxon>
        <taxon>Tracheophyta</taxon>
        <taxon>Spermatophyta</taxon>
        <taxon>Magnoliopsida</taxon>
        <taxon>eudicotyledons</taxon>
        <taxon>Gunneridae</taxon>
        <taxon>Pentapetalae</taxon>
        <taxon>rosids</taxon>
        <taxon>malvids</taxon>
        <taxon>Malvales</taxon>
        <taxon>Malvaceae</taxon>
        <taxon>Malvoideae</taxon>
        <taxon>Hibiscus</taxon>
    </lineage>
</organism>
<comment type="caution">
    <text evidence="1">The sequence shown here is derived from an EMBL/GenBank/DDBJ whole genome shotgun (WGS) entry which is preliminary data.</text>
</comment>
<proteinExistence type="predicted"/>
<evidence type="ECO:0000313" key="2">
    <source>
        <dbReference type="Proteomes" id="UP001165190"/>
    </source>
</evidence>
<dbReference type="AlphaFoldDB" id="A0A9W7GUJ1"/>
<evidence type="ECO:0000313" key="1">
    <source>
        <dbReference type="EMBL" id="GMI65146.1"/>
    </source>
</evidence>
<gene>
    <name evidence="1" type="ORF">HRI_000183900</name>
</gene>
<name>A0A9W7GUJ1_HIBTR</name>
<keyword evidence="2" id="KW-1185">Reference proteome</keyword>
<protein>
    <submittedName>
        <fullName evidence="1">Uncharacterized protein</fullName>
    </submittedName>
</protein>
<dbReference type="EMBL" id="BSYR01000003">
    <property type="protein sequence ID" value="GMI65146.1"/>
    <property type="molecule type" value="Genomic_DNA"/>
</dbReference>
<sequence>MELMEEGYKGYEMLALHRIKRTRDPNVSLDIDLFARIDSPSQALLQQSSGTPYTTPGIRWNAALHRQSRHYLRFDDPE</sequence>